<dbReference type="Gene3D" id="3.40.50.720">
    <property type="entry name" value="NAD(P)-binding Rossmann-like Domain"/>
    <property type="match status" value="1"/>
</dbReference>
<comment type="caution">
    <text evidence="5">The sequence shown here is derived from an EMBL/GenBank/DDBJ whole genome shotgun (WGS) entry which is preliminary data.</text>
</comment>
<evidence type="ECO:0000313" key="5">
    <source>
        <dbReference type="EMBL" id="KAJ3121505.1"/>
    </source>
</evidence>
<keyword evidence="3" id="KW-0560">Oxidoreductase</keyword>
<accession>A0AAD5T0H4</accession>
<dbReference type="SUPFAM" id="SSF51735">
    <property type="entry name" value="NAD(P)-binding Rossmann-fold domains"/>
    <property type="match status" value="1"/>
</dbReference>
<dbReference type="PRINTS" id="PR00080">
    <property type="entry name" value="SDRFAMILY"/>
</dbReference>
<protein>
    <submittedName>
        <fullName evidence="5">Uncharacterized protein</fullName>
    </submittedName>
</protein>
<dbReference type="GO" id="GO:0016491">
    <property type="term" value="F:oxidoreductase activity"/>
    <property type="evidence" value="ECO:0007669"/>
    <property type="project" value="UniProtKB-KW"/>
</dbReference>
<dbReference type="InterPro" id="IPR036291">
    <property type="entry name" value="NAD(P)-bd_dom_sf"/>
</dbReference>
<keyword evidence="2" id="KW-0521">NADP</keyword>
<comment type="similarity">
    <text evidence="1 4">Belongs to the short-chain dehydrogenases/reductases (SDR) family.</text>
</comment>
<name>A0AAD5T0H4_9FUNG</name>
<dbReference type="PANTHER" id="PTHR43490:SF99">
    <property type="entry name" value="SHORT-CHAIN DEHYDROGENASE_REDUCTASE"/>
    <property type="match status" value="1"/>
</dbReference>
<evidence type="ECO:0000256" key="1">
    <source>
        <dbReference type="ARBA" id="ARBA00006484"/>
    </source>
</evidence>
<dbReference type="PANTHER" id="PTHR43490">
    <property type="entry name" value="(+)-NEOMENTHOL DEHYDROGENASE"/>
    <property type="match status" value="1"/>
</dbReference>
<dbReference type="Pfam" id="PF00106">
    <property type="entry name" value="adh_short"/>
    <property type="match status" value="1"/>
</dbReference>
<reference evidence="5" key="1">
    <citation type="submission" date="2020-05" db="EMBL/GenBank/DDBJ databases">
        <title>Phylogenomic resolution of chytrid fungi.</title>
        <authorList>
            <person name="Stajich J.E."/>
            <person name="Amses K."/>
            <person name="Simmons R."/>
            <person name="Seto K."/>
            <person name="Myers J."/>
            <person name="Bonds A."/>
            <person name="Quandt C.A."/>
            <person name="Barry K."/>
            <person name="Liu P."/>
            <person name="Grigoriev I."/>
            <person name="Longcore J.E."/>
            <person name="James T.Y."/>
        </authorList>
    </citation>
    <scope>NUCLEOTIDE SEQUENCE</scope>
    <source>
        <strain evidence="5">JEL0513</strain>
    </source>
</reference>
<dbReference type="GO" id="GO:0016020">
    <property type="term" value="C:membrane"/>
    <property type="evidence" value="ECO:0007669"/>
    <property type="project" value="TreeGrafter"/>
</dbReference>
<evidence type="ECO:0000256" key="2">
    <source>
        <dbReference type="ARBA" id="ARBA00022857"/>
    </source>
</evidence>
<dbReference type="Proteomes" id="UP001211907">
    <property type="component" value="Unassembled WGS sequence"/>
</dbReference>
<dbReference type="EMBL" id="JADGJH010000876">
    <property type="protein sequence ID" value="KAJ3121505.1"/>
    <property type="molecule type" value="Genomic_DNA"/>
</dbReference>
<evidence type="ECO:0000313" key="6">
    <source>
        <dbReference type="Proteomes" id="UP001211907"/>
    </source>
</evidence>
<organism evidence="5 6">
    <name type="scientific">Physocladia obscura</name>
    <dbReference type="NCBI Taxonomy" id="109957"/>
    <lineage>
        <taxon>Eukaryota</taxon>
        <taxon>Fungi</taxon>
        <taxon>Fungi incertae sedis</taxon>
        <taxon>Chytridiomycota</taxon>
        <taxon>Chytridiomycota incertae sedis</taxon>
        <taxon>Chytridiomycetes</taxon>
        <taxon>Chytridiales</taxon>
        <taxon>Chytriomycetaceae</taxon>
        <taxon>Physocladia</taxon>
    </lineage>
</organism>
<evidence type="ECO:0000256" key="4">
    <source>
        <dbReference type="RuleBase" id="RU000363"/>
    </source>
</evidence>
<keyword evidence="6" id="KW-1185">Reference proteome</keyword>
<proteinExistence type="inferred from homology"/>
<sequence>MVESVLVTGANKGIGFEVIKLLSAAFPRATIYLGTRSVERGEEALAKLHAEHLGRHVQVLELDVGSLDSIKRAFNEISLTGKSLDLLINNAGILIPSADPKDAEKVFAVNVLGIKNTIDTFLPILAPTATIINVSSELGAAAQWTLPSELKLILENVEELSWSKLEQILLDYNQPQPQYAWPSPPQTAWSYGISKAILNAYTRLFAAENPNLRVFAVCPGFCATDINGNAGFRSAIAGGFSVVWPILNTGLQSGLFYRDGVSLPYASQKLAENMTPDPNDEFWY</sequence>
<dbReference type="InterPro" id="IPR002347">
    <property type="entry name" value="SDR_fam"/>
</dbReference>
<dbReference type="PRINTS" id="PR00081">
    <property type="entry name" value="GDHRDH"/>
</dbReference>
<evidence type="ECO:0000256" key="3">
    <source>
        <dbReference type="ARBA" id="ARBA00023002"/>
    </source>
</evidence>
<dbReference type="AlphaFoldDB" id="A0AAD5T0H4"/>
<gene>
    <name evidence="5" type="ORF">HK100_012352</name>
</gene>